<evidence type="ECO:0000313" key="2">
    <source>
        <dbReference type="Proteomes" id="UP000001542"/>
    </source>
</evidence>
<proteinExistence type="predicted"/>
<evidence type="ECO:0000313" key="1">
    <source>
        <dbReference type="EMBL" id="EAY05788.1"/>
    </source>
</evidence>
<dbReference type="Proteomes" id="UP000001542">
    <property type="component" value="Unassembled WGS sequence"/>
</dbReference>
<dbReference type="VEuPathDB" id="TrichDB:TVAGG3_0732910"/>
<dbReference type="EMBL" id="DS113440">
    <property type="protein sequence ID" value="EAY05788.1"/>
    <property type="molecule type" value="Genomic_DNA"/>
</dbReference>
<dbReference type="InParanoid" id="A2ENL0"/>
<dbReference type="AlphaFoldDB" id="A2ENL0"/>
<protein>
    <submittedName>
        <fullName evidence="1">Uncharacterized protein</fullName>
    </submittedName>
</protein>
<organism evidence="1 2">
    <name type="scientific">Trichomonas vaginalis (strain ATCC PRA-98 / G3)</name>
    <dbReference type="NCBI Taxonomy" id="412133"/>
    <lineage>
        <taxon>Eukaryota</taxon>
        <taxon>Metamonada</taxon>
        <taxon>Parabasalia</taxon>
        <taxon>Trichomonadida</taxon>
        <taxon>Trichomonadidae</taxon>
        <taxon>Trichomonas</taxon>
    </lineage>
</organism>
<name>A2ENL0_TRIV3</name>
<keyword evidence="2" id="KW-1185">Reference proteome</keyword>
<dbReference type="RefSeq" id="XP_001318011.1">
    <property type="nucleotide sequence ID" value="XM_001317976.1"/>
</dbReference>
<gene>
    <name evidence="1" type="ORF">TVAG_138570</name>
</gene>
<reference evidence="1" key="1">
    <citation type="submission" date="2006-10" db="EMBL/GenBank/DDBJ databases">
        <authorList>
            <person name="Amadeo P."/>
            <person name="Zhao Q."/>
            <person name="Wortman J."/>
            <person name="Fraser-Liggett C."/>
            <person name="Carlton J."/>
        </authorList>
    </citation>
    <scope>NUCLEOTIDE SEQUENCE</scope>
    <source>
        <strain evidence="1">G3</strain>
    </source>
</reference>
<sequence length="94" mass="11095">MLKKYGNFIKLGKIDECIQWAESSIDLCQYKPEAEEYTQPHESRQLIHTRSQQVLPANMAFPVCYEEKYPANRQLVHFQSMGDAEQYFGLHQRL</sequence>
<accession>A2ENL0</accession>
<dbReference type="VEuPathDB" id="TrichDB:TVAG_138570"/>
<reference evidence="1" key="2">
    <citation type="journal article" date="2007" name="Science">
        <title>Draft genome sequence of the sexually transmitted pathogen Trichomonas vaginalis.</title>
        <authorList>
            <person name="Carlton J.M."/>
            <person name="Hirt R.P."/>
            <person name="Silva J.C."/>
            <person name="Delcher A.L."/>
            <person name="Schatz M."/>
            <person name="Zhao Q."/>
            <person name="Wortman J.R."/>
            <person name="Bidwell S.L."/>
            <person name="Alsmark U.C.M."/>
            <person name="Besteiro S."/>
            <person name="Sicheritz-Ponten T."/>
            <person name="Noel C.J."/>
            <person name="Dacks J.B."/>
            <person name="Foster P.G."/>
            <person name="Simillion C."/>
            <person name="Van de Peer Y."/>
            <person name="Miranda-Saavedra D."/>
            <person name="Barton G.J."/>
            <person name="Westrop G.D."/>
            <person name="Mueller S."/>
            <person name="Dessi D."/>
            <person name="Fiori P.L."/>
            <person name="Ren Q."/>
            <person name="Paulsen I."/>
            <person name="Zhang H."/>
            <person name="Bastida-Corcuera F.D."/>
            <person name="Simoes-Barbosa A."/>
            <person name="Brown M.T."/>
            <person name="Hayes R.D."/>
            <person name="Mukherjee M."/>
            <person name="Okumura C.Y."/>
            <person name="Schneider R."/>
            <person name="Smith A.J."/>
            <person name="Vanacova S."/>
            <person name="Villalvazo M."/>
            <person name="Haas B.J."/>
            <person name="Pertea M."/>
            <person name="Feldblyum T.V."/>
            <person name="Utterback T.R."/>
            <person name="Shu C.L."/>
            <person name="Osoegawa K."/>
            <person name="de Jong P.J."/>
            <person name="Hrdy I."/>
            <person name="Horvathova L."/>
            <person name="Zubacova Z."/>
            <person name="Dolezal P."/>
            <person name="Malik S.B."/>
            <person name="Logsdon J.M. Jr."/>
            <person name="Henze K."/>
            <person name="Gupta A."/>
            <person name="Wang C.C."/>
            <person name="Dunne R.L."/>
            <person name="Upcroft J.A."/>
            <person name="Upcroft P."/>
            <person name="White O."/>
            <person name="Salzberg S.L."/>
            <person name="Tang P."/>
            <person name="Chiu C.-H."/>
            <person name="Lee Y.-S."/>
            <person name="Embley T.M."/>
            <person name="Coombs G.H."/>
            <person name="Mottram J.C."/>
            <person name="Tachezy J."/>
            <person name="Fraser-Liggett C.M."/>
            <person name="Johnson P.J."/>
        </authorList>
    </citation>
    <scope>NUCLEOTIDE SEQUENCE [LARGE SCALE GENOMIC DNA]</scope>
    <source>
        <strain evidence="1">G3</strain>
    </source>
</reference>
<dbReference type="KEGG" id="tva:4763658"/>